<proteinExistence type="predicted"/>
<feature type="compositionally biased region" description="Low complexity" evidence="1">
    <location>
        <begin position="560"/>
        <end position="571"/>
    </location>
</feature>
<dbReference type="Proteomes" id="UP000275078">
    <property type="component" value="Unassembled WGS sequence"/>
</dbReference>
<dbReference type="AlphaFoldDB" id="A0A3N4IT23"/>
<feature type="region of interest" description="Disordered" evidence="1">
    <location>
        <begin position="1"/>
        <end position="68"/>
    </location>
</feature>
<protein>
    <submittedName>
        <fullName evidence="2">Uncharacterized protein</fullName>
    </submittedName>
</protein>
<accession>A0A3N4IT23</accession>
<feature type="compositionally biased region" description="Gly residues" evidence="1">
    <location>
        <begin position="245"/>
        <end position="255"/>
    </location>
</feature>
<dbReference type="EMBL" id="ML119646">
    <property type="protein sequence ID" value="RPA87401.1"/>
    <property type="molecule type" value="Genomic_DNA"/>
</dbReference>
<sequence length="654" mass="71151">MPSTPNRKSHPPLAVEAAGSPASNSSRLSVPRLRRLFDRPSSKDNSPQPGSSKGYSSSVSVPRADDRLIVRHANPITGVLSDHEDEMAQDTDGCMSSKHIETENDTPKKKSFRGPLELTRTVTRRGTGSVNASITAASEENTKMEPTPVVVERPDELQRMPSLSRKDLVRVRDYEQEMMMGSGRGFRQGGWIEDGSNTTTGGRGGEPAPRIPPTALSTVEGSDSGSGSGRYDSSTSVRRILLDHGLGGGEEGGSGSREAVTPVRGVPAAPPLASPARPALHRRNTGNRPPFDGAALVARARRRKSTASQSAGAEARKAIIGTLKLRNEETVEPDRQYNGAQQQNQEQEQEQEQGDDTPQQGPRQLQLPLRPTDQLVNQHSYNGKDATPTEQNAMPRRHSYLPPITHGQPITHARDAPPYPSHYGPAYSPTGYIEQGGLAGNSQEHIPSGTSQDRLAQQRSGSYLYGTEGSGYRSRLSSIDMRSEFGDEVIQGNYPNFALPMQDRIFRDPRRLNGPSTSTDARTASTTEATSQSNGYEAPRRRLQIDQGHDRRHDGEATHGVSSTGGSVYTGAELTRNDSYRRQSTTGDAPKEIHHFHYFIPIGSREYVRGEEAGADDGGEREHVFQLPSVPAGLDYALDLMVHIHVVRAEETEG</sequence>
<feature type="region of interest" description="Disordered" evidence="1">
    <location>
        <begin position="508"/>
        <end position="571"/>
    </location>
</feature>
<feature type="compositionally biased region" description="Basic and acidic residues" evidence="1">
    <location>
        <begin position="538"/>
        <end position="557"/>
    </location>
</feature>
<feature type="compositionally biased region" description="Low complexity" evidence="1">
    <location>
        <begin position="217"/>
        <end position="237"/>
    </location>
</feature>
<feature type="compositionally biased region" description="Low complexity" evidence="1">
    <location>
        <begin position="516"/>
        <end position="533"/>
    </location>
</feature>
<feature type="compositionally biased region" description="Low complexity" evidence="1">
    <location>
        <begin position="46"/>
        <end position="62"/>
    </location>
</feature>
<keyword evidence="3" id="KW-1185">Reference proteome</keyword>
<feature type="region of interest" description="Disordered" evidence="1">
    <location>
        <begin position="182"/>
        <end position="292"/>
    </location>
</feature>
<feature type="region of interest" description="Disordered" evidence="1">
    <location>
        <begin position="324"/>
        <end position="457"/>
    </location>
</feature>
<gene>
    <name evidence="2" type="ORF">BJ508DRAFT_371741</name>
</gene>
<name>A0A3N4IT23_ASCIM</name>
<evidence type="ECO:0000313" key="2">
    <source>
        <dbReference type="EMBL" id="RPA87401.1"/>
    </source>
</evidence>
<evidence type="ECO:0000256" key="1">
    <source>
        <dbReference type="SAM" id="MobiDB-lite"/>
    </source>
</evidence>
<feature type="compositionally biased region" description="Polar residues" evidence="1">
    <location>
        <begin position="440"/>
        <end position="457"/>
    </location>
</feature>
<evidence type="ECO:0000313" key="3">
    <source>
        <dbReference type="Proteomes" id="UP000275078"/>
    </source>
</evidence>
<feature type="compositionally biased region" description="Low complexity" evidence="1">
    <location>
        <begin position="357"/>
        <end position="375"/>
    </location>
</feature>
<reference evidence="2 3" key="1">
    <citation type="journal article" date="2018" name="Nat. Ecol. Evol.">
        <title>Pezizomycetes genomes reveal the molecular basis of ectomycorrhizal truffle lifestyle.</title>
        <authorList>
            <person name="Murat C."/>
            <person name="Payen T."/>
            <person name="Noel B."/>
            <person name="Kuo A."/>
            <person name="Morin E."/>
            <person name="Chen J."/>
            <person name="Kohler A."/>
            <person name="Krizsan K."/>
            <person name="Balestrini R."/>
            <person name="Da Silva C."/>
            <person name="Montanini B."/>
            <person name="Hainaut M."/>
            <person name="Levati E."/>
            <person name="Barry K.W."/>
            <person name="Belfiori B."/>
            <person name="Cichocki N."/>
            <person name="Clum A."/>
            <person name="Dockter R.B."/>
            <person name="Fauchery L."/>
            <person name="Guy J."/>
            <person name="Iotti M."/>
            <person name="Le Tacon F."/>
            <person name="Lindquist E.A."/>
            <person name="Lipzen A."/>
            <person name="Malagnac F."/>
            <person name="Mello A."/>
            <person name="Molinier V."/>
            <person name="Miyauchi S."/>
            <person name="Poulain J."/>
            <person name="Riccioni C."/>
            <person name="Rubini A."/>
            <person name="Sitrit Y."/>
            <person name="Splivallo R."/>
            <person name="Traeger S."/>
            <person name="Wang M."/>
            <person name="Zifcakova L."/>
            <person name="Wipf D."/>
            <person name="Zambonelli A."/>
            <person name="Paolocci F."/>
            <person name="Nowrousian M."/>
            <person name="Ottonello S."/>
            <person name="Baldrian P."/>
            <person name="Spatafora J.W."/>
            <person name="Henrissat B."/>
            <person name="Nagy L.G."/>
            <person name="Aury J.M."/>
            <person name="Wincker P."/>
            <person name="Grigoriev I.V."/>
            <person name="Bonfante P."/>
            <person name="Martin F.M."/>
        </authorList>
    </citation>
    <scope>NUCLEOTIDE SEQUENCE [LARGE SCALE GENOMIC DNA]</scope>
    <source>
        <strain evidence="2 3">RN42</strain>
    </source>
</reference>
<feature type="compositionally biased region" description="Basic and acidic residues" evidence="1">
    <location>
        <begin position="325"/>
        <end position="335"/>
    </location>
</feature>
<organism evidence="2 3">
    <name type="scientific">Ascobolus immersus RN42</name>
    <dbReference type="NCBI Taxonomy" id="1160509"/>
    <lineage>
        <taxon>Eukaryota</taxon>
        <taxon>Fungi</taxon>
        <taxon>Dikarya</taxon>
        <taxon>Ascomycota</taxon>
        <taxon>Pezizomycotina</taxon>
        <taxon>Pezizomycetes</taxon>
        <taxon>Pezizales</taxon>
        <taxon>Ascobolaceae</taxon>
        <taxon>Ascobolus</taxon>
    </lineage>
</organism>